<dbReference type="GO" id="GO:0019288">
    <property type="term" value="P:isopentenyl diphosphate biosynthetic process, methylerythritol 4-phosphate pathway"/>
    <property type="evidence" value="ECO:0007669"/>
    <property type="project" value="UniProtKB-UniRule"/>
</dbReference>
<keyword evidence="4 9" id="KW-0808">Transferase</keyword>
<dbReference type="InterPro" id="IPR014721">
    <property type="entry name" value="Ribsml_uS5_D2-typ_fold_subgr"/>
</dbReference>
<dbReference type="AlphaFoldDB" id="A0A6V7R0R1"/>
<dbReference type="GO" id="GO:0016114">
    <property type="term" value="P:terpenoid biosynthetic process"/>
    <property type="evidence" value="ECO:0007669"/>
    <property type="project" value="UniProtKB-UniRule"/>
</dbReference>
<dbReference type="UniPathway" id="UPA00056">
    <property type="reaction ID" value="UER00094"/>
</dbReference>
<comment type="pathway">
    <text evidence="9">Isoprenoid biosynthesis; isopentenyl diphosphate biosynthesis via DXP pathway; isopentenyl diphosphate from 1-deoxy-D-xylulose 5-phosphate: step 3/6.</text>
</comment>
<comment type="catalytic activity">
    <reaction evidence="9">
        <text>4-CDP-2-C-methyl-D-erythritol + ATP = 4-CDP-2-C-methyl-D-erythritol 2-phosphate + ADP + H(+)</text>
        <dbReference type="Rhea" id="RHEA:18437"/>
        <dbReference type="ChEBI" id="CHEBI:15378"/>
        <dbReference type="ChEBI" id="CHEBI:30616"/>
        <dbReference type="ChEBI" id="CHEBI:57823"/>
        <dbReference type="ChEBI" id="CHEBI:57919"/>
        <dbReference type="ChEBI" id="CHEBI:456216"/>
        <dbReference type="EC" id="2.7.1.148"/>
    </reaction>
</comment>
<evidence type="ECO:0000313" key="12">
    <source>
        <dbReference type="EMBL" id="CAD2070552.1"/>
    </source>
</evidence>
<protein>
    <recommendedName>
        <fullName evidence="3 9">4-diphosphocytidyl-2-C-methyl-D-erythritol kinase</fullName>
        <shortName evidence="9">CMK</shortName>
        <ecNumber evidence="2 9">2.7.1.148</ecNumber>
    </recommendedName>
    <alternativeName>
        <fullName evidence="8 9">4-(cytidine-5'-diphospho)-2-C-methyl-D-erythritol kinase</fullName>
    </alternativeName>
</protein>
<dbReference type="GO" id="GO:0005524">
    <property type="term" value="F:ATP binding"/>
    <property type="evidence" value="ECO:0007669"/>
    <property type="project" value="UniProtKB-UniRule"/>
</dbReference>
<dbReference type="PIRSF" id="PIRSF010376">
    <property type="entry name" value="IspE"/>
    <property type="match status" value="1"/>
</dbReference>
<evidence type="ECO:0000256" key="1">
    <source>
        <dbReference type="ARBA" id="ARBA00009684"/>
    </source>
</evidence>
<dbReference type="RefSeq" id="WP_186084312.1">
    <property type="nucleotide sequence ID" value="NZ_BMDB01000003.1"/>
</dbReference>
<keyword evidence="5 9" id="KW-0547">Nucleotide-binding</keyword>
<feature type="domain" description="GHMP kinase N-terminal" evidence="10">
    <location>
        <begin position="65"/>
        <end position="142"/>
    </location>
</feature>
<dbReference type="HAMAP" id="MF_00061">
    <property type="entry name" value="IspE"/>
    <property type="match status" value="1"/>
</dbReference>
<dbReference type="Gene3D" id="3.30.70.890">
    <property type="entry name" value="GHMP kinase, C-terminal domain"/>
    <property type="match status" value="1"/>
</dbReference>
<evidence type="ECO:0000256" key="2">
    <source>
        <dbReference type="ARBA" id="ARBA00012052"/>
    </source>
</evidence>
<comment type="function">
    <text evidence="9">Catalyzes the phosphorylation of the position 2 hydroxy group of 4-diphosphocytidyl-2C-methyl-D-erythritol.</text>
</comment>
<dbReference type="FunFam" id="3.30.230.10:FF:000029">
    <property type="entry name" value="4-diphosphocytidyl-2-C-methyl-D-erythritol kinase"/>
    <property type="match status" value="1"/>
</dbReference>
<dbReference type="GO" id="GO:0050515">
    <property type="term" value="F:4-(cytidine 5'-diphospho)-2-C-methyl-D-erythritol kinase activity"/>
    <property type="evidence" value="ECO:0007669"/>
    <property type="project" value="UniProtKB-UniRule"/>
</dbReference>
<dbReference type="InterPro" id="IPR013750">
    <property type="entry name" value="GHMP_kinase_C_dom"/>
</dbReference>
<evidence type="ECO:0000259" key="10">
    <source>
        <dbReference type="Pfam" id="PF00288"/>
    </source>
</evidence>
<evidence type="ECO:0000256" key="3">
    <source>
        <dbReference type="ARBA" id="ARBA00017473"/>
    </source>
</evidence>
<dbReference type="InterPro" id="IPR020568">
    <property type="entry name" value="Ribosomal_Su5_D2-typ_SF"/>
</dbReference>
<evidence type="ECO:0000259" key="11">
    <source>
        <dbReference type="Pfam" id="PF08544"/>
    </source>
</evidence>
<keyword evidence="7 9" id="KW-0067">ATP-binding</keyword>
<evidence type="ECO:0000313" key="13">
    <source>
        <dbReference type="Proteomes" id="UP000521032"/>
    </source>
</evidence>
<dbReference type="Pfam" id="PF00288">
    <property type="entry name" value="GHMP_kinases_N"/>
    <property type="match status" value="1"/>
</dbReference>
<evidence type="ECO:0000256" key="5">
    <source>
        <dbReference type="ARBA" id="ARBA00022741"/>
    </source>
</evidence>
<feature type="active site" evidence="9">
    <location>
        <position position="134"/>
    </location>
</feature>
<keyword evidence="13" id="KW-1185">Reference proteome</keyword>
<dbReference type="InterPro" id="IPR036554">
    <property type="entry name" value="GHMP_kinase_C_sf"/>
</dbReference>
<dbReference type="Gene3D" id="3.30.230.10">
    <property type="match status" value="1"/>
</dbReference>
<dbReference type="PANTHER" id="PTHR43527">
    <property type="entry name" value="4-DIPHOSPHOCYTIDYL-2-C-METHYL-D-ERYTHRITOL KINASE, CHLOROPLASTIC"/>
    <property type="match status" value="1"/>
</dbReference>
<dbReference type="SUPFAM" id="SSF55060">
    <property type="entry name" value="GHMP Kinase, C-terminal domain"/>
    <property type="match status" value="1"/>
</dbReference>
<dbReference type="InterPro" id="IPR006204">
    <property type="entry name" value="GHMP_kinase_N_dom"/>
</dbReference>
<dbReference type="Proteomes" id="UP000521032">
    <property type="component" value="Unassembled WGS sequence"/>
</dbReference>
<proteinExistence type="inferred from homology"/>
<feature type="domain" description="GHMP kinase C-terminal" evidence="11">
    <location>
        <begin position="194"/>
        <end position="270"/>
    </location>
</feature>
<evidence type="ECO:0000256" key="8">
    <source>
        <dbReference type="ARBA" id="ARBA00032554"/>
    </source>
</evidence>
<evidence type="ECO:0000256" key="9">
    <source>
        <dbReference type="HAMAP-Rule" id="MF_00061"/>
    </source>
</evidence>
<dbReference type="InterPro" id="IPR004424">
    <property type="entry name" value="IspE"/>
</dbReference>
<dbReference type="EMBL" id="CAJEWE010000003">
    <property type="protein sequence ID" value="CAD2070552.1"/>
    <property type="molecule type" value="Genomic_DNA"/>
</dbReference>
<keyword evidence="9" id="KW-0414">Isoprene biosynthesis</keyword>
<comment type="similarity">
    <text evidence="1 9">Belongs to the GHMP kinase family. IspE subfamily.</text>
</comment>
<dbReference type="EC" id="2.7.1.148" evidence="2 9"/>
<keyword evidence="6 9" id="KW-0418">Kinase</keyword>
<comment type="caution">
    <text evidence="12">The sequence shown here is derived from an EMBL/GenBank/DDBJ whole genome shotgun (WGS) entry which is preliminary data.</text>
</comment>
<dbReference type="Pfam" id="PF08544">
    <property type="entry name" value="GHMP_kinases_C"/>
    <property type="match status" value="1"/>
</dbReference>
<feature type="active site" evidence="9">
    <location>
        <position position="9"/>
    </location>
</feature>
<dbReference type="PANTHER" id="PTHR43527:SF2">
    <property type="entry name" value="4-DIPHOSPHOCYTIDYL-2-C-METHYL-D-ERYTHRITOL KINASE, CHLOROPLASTIC"/>
    <property type="match status" value="1"/>
</dbReference>
<dbReference type="SUPFAM" id="SSF54211">
    <property type="entry name" value="Ribosomal protein S5 domain 2-like"/>
    <property type="match status" value="1"/>
</dbReference>
<gene>
    <name evidence="9 12" type="primary">ispE</name>
    <name evidence="12" type="ORF">JEOSCH030_00031</name>
</gene>
<name>A0A6V7R0R1_9BACL</name>
<evidence type="ECO:0000256" key="6">
    <source>
        <dbReference type="ARBA" id="ARBA00022777"/>
    </source>
</evidence>
<evidence type="ECO:0000256" key="4">
    <source>
        <dbReference type="ARBA" id="ARBA00022679"/>
    </source>
</evidence>
<dbReference type="NCBIfam" id="TIGR00154">
    <property type="entry name" value="ispE"/>
    <property type="match status" value="1"/>
</dbReference>
<reference evidence="12 13" key="1">
    <citation type="submission" date="2020-07" db="EMBL/GenBank/DDBJ databases">
        <authorList>
            <person name="Criscuolo A."/>
        </authorList>
    </citation>
    <scope>NUCLEOTIDE SEQUENCE [LARGE SCALE GENOMIC DNA]</scope>
    <source>
        <strain evidence="13">CIP 111030</strain>
    </source>
</reference>
<evidence type="ECO:0000256" key="7">
    <source>
        <dbReference type="ARBA" id="ARBA00022840"/>
    </source>
</evidence>
<accession>A0A6V7R0R1</accession>
<sequence>MHIEVARAKINLSLDVLGKRPDGFHEVSMIMTTIDLNDYLTFNKRTDKRIVLTSDSSFMPLGRKNLVYQAAELMQRKYNTSGVEIHIEKNIPIAAGLAGGSSDAAAALRGMNALFELNVPIETLMDYGATLGSDIPFCVKGGTALATGRGEKIETIKSPPHGWVILAKPSISVSTPKIYGGIRGRKFTPGTEKMKTALESGNFDEMIGALKNDLQSVTRERYKEVDHLIDVFKKFGAEGVLMSGSGPTVFAIFKKERQASQFYNALKGFCDEVYNVRLLG</sequence>
<dbReference type="NCBIfam" id="NF011202">
    <property type="entry name" value="PRK14608.1"/>
    <property type="match status" value="1"/>
</dbReference>
<organism evidence="12 13">
    <name type="scientific">Phocicoccus schoeneichii</name>
    <dbReference type="NCBI Taxonomy" id="1812261"/>
    <lineage>
        <taxon>Bacteria</taxon>
        <taxon>Bacillati</taxon>
        <taxon>Bacillota</taxon>
        <taxon>Bacilli</taxon>
        <taxon>Bacillales</taxon>
        <taxon>Salinicoccaceae</taxon>
        <taxon>Phocicoccus</taxon>
    </lineage>
</organism>
<feature type="binding site" evidence="9">
    <location>
        <begin position="92"/>
        <end position="102"/>
    </location>
    <ligand>
        <name>ATP</name>
        <dbReference type="ChEBI" id="CHEBI:30616"/>
    </ligand>
</feature>